<feature type="transmembrane region" description="Helical" evidence="1">
    <location>
        <begin position="300"/>
        <end position="320"/>
    </location>
</feature>
<feature type="transmembrane region" description="Helical" evidence="1">
    <location>
        <begin position="89"/>
        <end position="108"/>
    </location>
</feature>
<dbReference type="EMBL" id="JNBS01000502">
    <property type="protein sequence ID" value="OQS05117.1"/>
    <property type="molecule type" value="Genomic_DNA"/>
</dbReference>
<feature type="transmembrane region" description="Helical" evidence="1">
    <location>
        <begin position="340"/>
        <end position="360"/>
    </location>
</feature>
<protein>
    <submittedName>
        <fullName evidence="2">Major Facilitator Superfamily (MFS)</fullName>
    </submittedName>
</protein>
<reference evidence="2 3" key="1">
    <citation type="journal article" date="2014" name="Genome Biol. Evol.">
        <title>The secreted proteins of Achlya hypogyna and Thraustotheca clavata identify the ancestral oomycete secretome and reveal gene acquisitions by horizontal gene transfer.</title>
        <authorList>
            <person name="Misner I."/>
            <person name="Blouin N."/>
            <person name="Leonard G."/>
            <person name="Richards T.A."/>
            <person name="Lane C.E."/>
        </authorList>
    </citation>
    <scope>NUCLEOTIDE SEQUENCE [LARGE SCALE GENOMIC DNA]</scope>
    <source>
        <strain evidence="2 3">ATCC 34112</strain>
    </source>
</reference>
<gene>
    <name evidence="2" type="ORF">THRCLA_02697</name>
</gene>
<dbReference type="InterPro" id="IPR050327">
    <property type="entry name" value="Proton-linked_MCT"/>
</dbReference>
<feature type="transmembrane region" description="Helical" evidence="1">
    <location>
        <begin position="439"/>
        <end position="459"/>
    </location>
</feature>
<dbReference type="OrthoDB" id="65189at2759"/>
<feature type="transmembrane region" description="Helical" evidence="1">
    <location>
        <begin position="115"/>
        <end position="135"/>
    </location>
</feature>
<organism evidence="2 3">
    <name type="scientific">Thraustotheca clavata</name>
    <dbReference type="NCBI Taxonomy" id="74557"/>
    <lineage>
        <taxon>Eukaryota</taxon>
        <taxon>Sar</taxon>
        <taxon>Stramenopiles</taxon>
        <taxon>Oomycota</taxon>
        <taxon>Saprolegniomycetes</taxon>
        <taxon>Saprolegniales</taxon>
        <taxon>Achlyaceae</taxon>
        <taxon>Thraustotheca</taxon>
    </lineage>
</organism>
<comment type="caution">
    <text evidence="2">The sequence shown here is derived from an EMBL/GenBank/DDBJ whole genome shotgun (WGS) entry which is preliminary data.</text>
</comment>
<dbReference type="PANTHER" id="PTHR11360">
    <property type="entry name" value="MONOCARBOXYLATE TRANSPORTER"/>
    <property type="match status" value="1"/>
</dbReference>
<dbReference type="GO" id="GO:0022857">
    <property type="term" value="F:transmembrane transporter activity"/>
    <property type="evidence" value="ECO:0007669"/>
    <property type="project" value="InterPro"/>
</dbReference>
<dbReference type="PANTHER" id="PTHR11360:SF317">
    <property type="entry name" value="MAJOR FACILITATOR SUPERFAMILY (MFS) PROFILE DOMAIN-CONTAINING PROTEIN-RELATED"/>
    <property type="match status" value="1"/>
</dbReference>
<name>A0A1W0A4C2_9STRA</name>
<sequence length="547" mass="60452">MLEWLKEYWRITVRTKPLAEVDAEQWLFAIPLRGGRFFVLRSLRFHRVYIAIASCLAQFCCALLYAMAATGPPVTKHFFPDTASAPVKFYFIGMIAYCVTAAFLGPALERNGPRWSMTIGSLFTWAGCVILQVAISTNVFFLMYIGVLLTGIGLGCVLVTSMATPQKWAPDWRGTMSGVSVLGFGLGQVGWTSYFQFIQHNFSFDYLYWLVLAVVVPALTISTLILRTPPPSFVVNGIDMHAIPANRALLNGADEYLKVGMTLLNYNVIEQTSQLDGTARQYHEQVKALTLLQCIASTDFFSLCVAFVGVSVLNLPFLVLQKPGDAGVQSIKNTYNVTQVEANNLIIVGAVVGFAGRLVIPILSDVIIRVFYTNPAFGRKIVFTTVLLVEAVSLPVLSLDTFESFQSLIYVSRVCSGAGGSLIACFLTDMYGVYNTGTMYGLTWTIWAVVLLGVSPLMTNGVSNYQIHIFWILSLVGLLCMVFVRTNSADRFYQGYQLSFCQKVVVQVPFGQNQRKADEPLQLSPVRGSFFIYDTDSDRGVHKVSVA</sequence>
<feature type="transmembrane region" description="Helical" evidence="1">
    <location>
        <begin position="206"/>
        <end position="226"/>
    </location>
</feature>
<dbReference type="InterPro" id="IPR011701">
    <property type="entry name" value="MFS"/>
</dbReference>
<proteinExistence type="predicted"/>
<evidence type="ECO:0000313" key="3">
    <source>
        <dbReference type="Proteomes" id="UP000243217"/>
    </source>
</evidence>
<keyword evidence="3" id="KW-1185">Reference proteome</keyword>
<dbReference type="SUPFAM" id="SSF103473">
    <property type="entry name" value="MFS general substrate transporter"/>
    <property type="match status" value="1"/>
</dbReference>
<dbReference type="AlphaFoldDB" id="A0A1W0A4C2"/>
<dbReference type="Gene3D" id="1.20.1250.20">
    <property type="entry name" value="MFS general substrate transporter like domains"/>
    <property type="match status" value="2"/>
</dbReference>
<dbReference type="Pfam" id="PF07690">
    <property type="entry name" value="MFS_1"/>
    <property type="match status" value="1"/>
</dbReference>
<keyword evidence="1" id="KW-0812">Transmembrane</keyword>
<feature type="transmembrane region" description="Helical" evidence="1">
    <location>
        <begin position="48"/>
        <end position="69"/>
    </location>
</feature>
<evidence type="ECO:0000256" key="1">
    <source>
        <dbReference type="SAM" id="Phobius"/>
    </source>
</evidence>
<feature type="transmembrane region" description="Helical" evidence="1">
    <location>
        <begin position="465"/>
        <end position="484"/>
    </location>
</feature>
<feature type="transmembrane region" description="Helical" evidence="1">
    <location>
        <begin position="381"/>
        <end position="399"/>
    </location>
</feature>
<feature type="transmembrane region" description="Helical" evidence="1">
    <location>
        <begin position="405"/>
        <end position="427"/>
    </location>
</feature>
<keyword evidence="1" id="KW-1133">Transmembrane helix</keyword>
<dbReference type="Proteomes" id="UP000243217">
    <property type="component" value="Unassembled WGS sequence"/>
</dbReference>
<evidence type="ECO:0000313" key="2">
    <source>
        <dbReference type="EMBL" id="OQS05117.1"/>
    </source>
</evidence>
<dbReference type="InterPro" id="IPR036259">
    <property type="entry name" value="MFS_trans_sf"/>
</dbReference>
<feature type="transmembrane region" description="Helical" evidence="1">
    <location>
        <begin position="175"/>
        <end position="194"/>
    </location>
</feature>
<feature type="transmembrane region" description="Helical" evidence="1">
    <location>
        <begin position="141"/>
        <end position="163"/>
    </location>
</feature>
<accession>A0A1W0A4C2</accession>
<keyword evidence="1" id="KW-0472">Membrane</keyword>